<name>A0ABD7CNY0_CLOBO</name>
<evidence type="ECO:0000259" key="2">
    <source>
        <dbReference type="Pfam" id="PF17482"/>
    </source>
</evidence>
<proteinExistence type="inferred from homology"/>
<accession>A0ABD7CNY0</accession>
<evidence type="ECO:0000313" key="4">
    <source>
        <dbReference type="Proteomes" id="UP000663464"/>
    </source>
</evidence>
<dbReference type="InterPro" id="IPR020287">
    <property type="entry name" value="Tail_sheath_C"/>
</dbReference>
<evidence type="ECO:0000256" key="1">
    <source>
        <dbReference type="ARBA" id="ARBA00008005"/>
    </source>
</evidence>
<dbReference type="EMBL" id="CP069280">
    <property type="protein sequence ID" value="QRI54898.1"/>
    <property type="molecule type" value="Genomic_DNA"/>
</dbReference>
<evidence type="ECO:0000313" key="3">
    <source>
        <dbReference type="EMBL" id="QRI54898.1"/>
    </source>
</evidence>
<dbReference type="Gene3D" id="3.30.1370.220">
    <property type="match status" value="1"/>
</dbReference>
<dbReference type="AlphaFoldDB" id="A0ABD7CNY0"/>
<dbReference type="Proteomes" id="UP000663464">
    <property type="component" value="Chromosome"/>
</dbReference>
<feature type="domain" description="Tail sheath protein C-terminal" evidence="2">
    <location>
        <begin position="236"/>
        <end position="323"/>
    </location>
</feature>
<dbReference type="RefSeq" id="WP_047403558.1">
    <property type="nucleotide sequence ID" value="NZ_CP069280.1"/>
</dbReference>
<dbReference type="Pfam" id="PF17482">
    <property type="entry name" value="Phage_sheath_1C"/>
    <property type="match status" value="1"/>
</dbReference>
<gene>
    <name evidence="3" type="ORF">JQS73_07335</name>
</gene>
<comment type="similarity">
    <text evidence="1">Belongs to the myoviridae tail sheath protein family.</text>
</comment>
<sequence>MANTLPNINILFKQRAATFTQRGGVAILILKDDTDKNFNTAEYKTLTDLELDEAKYTPTNLQYIKDALLGKPSKVVVVRVDVEKEVTDALNIVKSLYTSGWVTLVSETKADHDTLVSWTKTRRDTDKKTFKSIVYDPTTTPDHEGVVMLGNTKVTFKDNARGQKDGYEFLPTLLGYIASAGTDIGTTYMVMENLKSVLEPDNVNATIQEGKLVLINDENVVKIGLGANSLTTFTTDKKEDFSLIEVIEAKDLITDDIRSIFKNSYLGKYKNKLDNQMLFIGAVNTYFTGLAGRDVLDSEFENTSYINIEAQRQAWINSGKAEAKEWDEATVKRNAFKRKLFLAGNIRILTSMTDVDFPITLE</sequence>
<protein>
    <submittedName>
        <fullName evidence="3">Phage tail sheath protein</fullName>
    </submittedName>
</protein>
<dbReference type="Gene3D" id="3.40.50.11790">
    <property type="match status" value="1"/>
</dbReference>
<organism evidence="3 4">
    <name type="scientific">Clostridium botulinum</name>
    <dbReference type="NCBI Taxonomy" id="1491"/>
    <lineage>
        <taxon>Bacteria</taxon>
        <taxon>Bacillati</taxon>
        <taxon>Bacillota</taxon>
        <taxon>Clostridia</taxon>
        <taxon>Eubacteriales</taxon>
        <taxon>Clostridiaceae</taxon>
        <taxon>Clostridium</taxon>
    </lineage>
</organism>
<reference evidence="3 4" key="1">
    <citation type="journal article" date="2014" name="J. Infect. Dis.">
        <title>Molecular characterization of a novel botulinum neurotoxin type H gene.</title>
        <authorList>
            <person name="Dover N."/>
            <person name="Barash J.R."/>
            <person name="Hill K.K."/>
            <person name="Xie G."/>
            <person name="Arnon S.S."/>
        </authorList>
    </citation>
    <scope>NUCLEOTIDE SEQUENCE [LARGE SCALE GENOMIC DNA]</scope>
    <source>
        <strain evidence="3 4">IBCA10-7060</strain>
    </source>
</reference>